<protein>
    <recommendedName>
        <fullName evidence="4">SH3 domain-containing protein</fullName>
    </recommendedName>
</protein>
<evidence type="ECO:0000313" key="3">
    <source>
        <dbReference type="Proteomes" id="UP000193104"/>
    </source>
</evidence>
<dbReference type="AlphaFoldDB" id="A0A1X1CZG2"/>
<name>A0A1X1CZG2_9GAMM</name>
<feature type="chain" id="PRO_5013004519" description="SH3 domain-containing protein" evidence="1">
    <location>
        <begin position="21"/>
        <end position="216"/>
    </location>
</feature>
<evidence type="ECO:0008006" key="4">
    <source>
        <dbReference type="Google" id="ProtNLM"/>
    </source>
</evidence>
<dbReference type="RefSeq" id="WP_128602728.1">
    <property type="nucleotide sequence ID" value="NZ_MLFS01000069.1"/>
</dbReference>
<sequence length="216" mass="24696">MKWIFNFLIVCLTVSHFAIAGDAVKNGTLQAYWLPVWHDNLNEPKLLLRFASDEKNSATKIINLNEIKSPQDFISKHFSHIPEGFFRYKEGYIEQYGSLRFSQLHSITECDSNIYQATLLSFTAQHITKPFINTGCDNHPWLITMQLKDDIHQAKIHSQPVTGSKTVSVVSAQTPLVKIKTINQHWFYVTNYDENQPALTGKLSGYIQADLLEPIN</sequence>
<comment type="caution">
    <text evidence="2">The sequence shown here is derived from an EMBL/GenBank/DDBJ whole genome shotgun (WGS) entry which is preliminary data.</text>
</comment>
<reference evidence="2 3" key="1">
    <citation type="journal article" date="2017" name="Antonie Van Leeuwenhoek">
        <title>Phylogenomic resolution of the bacterial genus Pantoea and its relationship with Erwinia and Tatumella.</title>
        <authorList>
            <person name="Palmer M."/>
            <person name="Steenkamp E.T."/>
            <person name="Coetzee M.P."/>
            <person name="Chan W.Y."/>
            <person name="van Zyl E."/>
            <person name="De Maayer P."/>
            <person name="Coutinho T.A."/>
            <person name="Blom J."/>
            <person name="Smits T.H."/>
            <person name="Duffy B."/>
            <person name="Venter S.N."/>
        </authorList>
    </citation>
    <scope>NUCLEOTIDE SEQUENCE [LARGE SCALE GENOMIC DNA]</scope>
    <source>
        <strain evidence="2 3">LMG 26277</strain>
    </source>
</reference>
<evidence type="ECO:0000256" key="1">
    <source>
        <dbReference type="SAM" id="SignalP"/>
    </source>
</evidence>
<dbReference type="Proteomes" id="UP000193104">
    <property type="component" value="Unassembled WGS sequence"/>
</dbReference>
<accession>A0A1X1CZG2</accession>
<evidence type="ECO:0000313" key="2">
    <source>
        <dbReference type="EMBL" id="ORM69720.1"/>
    </source>
</evidence>
<feature type="signal peptide" evidence="1">
    <location>
        <begin position="1"/>
        <end position="20"/>
    </location>
</feature>
<keyword evidence="1" id="KW-0732">Signal</keyword>
<dbReference type="OrthoDB" id="6627459at2"/>
<organism evidence="2 3">
    <name type="scientific">Pantoea wallisii</name>
    <dbReference type="NCBI Taxonomy" id="1076551"/>
    <lineage>
        <taxon>Bacteria</taxon>
        <taxon>Pseudomonadati</taxon>
        <taxon>Pseudomonadota</taxon>
        <taxon>Gammaproteobacteria</taxon>
        <taxon>Enterobacterales</taxon>
        <taxon>Erwiniaceae</taxon>
        <taxon>Pantoea</taxon>
    </lineage>
</organism>
<proteinExistence type="predicted"/>
<dbReference type="EMBL" id="MLFS01000069">
    <property type="protein sequence ID" value="ORM69720.1"/>
    <property type="molecule type" value="Genomic_DNA"/>
</dbReference>
<gene>
    <name evidence="2" type="ORF">HA48_18835</name>
</gene>
<dbReference type="STRING" id="1076551.HA48_18835"/>
<keyword evidence="3" id="KW-1185">Reference proteome</keyword>